<protein>
    <submittedName>
        <fullName evidence="1">Uncharacterized protein</fullName>
    </submittedName>
</protein>
<dbReference type="Proteomes" id="UP000824881">
    <property type="component" value="Unassembled WGS sequence"/>
</dbReference>
<evidence type="ECO:0000313" key="1">
    <source>
        <dbReference type="EMBL" id="KAG9222903.1"/>
    </source>
</evidence>
<evidence type="ECO:0000313" key="2">
    <source>
        <dbReference type="Proteomes" id="UP000824881"/>
    </source>
</evidence>
<comment type="caution">
    <text evidence="1">The sequence shown here is derived from an EMBL/GenBank/DDBJ whole genome shotgun (WGS) entry which is preliminary data.</text>
</comment>
<accession>A0ACB7IZ79</accession>
<keyword evidence="2" id="KW-1185">Reference proteome</keyword>
<proteinExistence type="predicted"/>
<dbReference type="EMBL" id="WQMT02000005">
    <property type="protein sequence ID" value="KAG9222903.1"/>
    <property type="molecule type" value="Genomic_DNA"/>
</dbReference>
<reference evidence="1 2" key="1">
    <citation type="journal article" date="2021" name="Appl. Environ. Microbiol.">
        <title>Genetic linkage and physical mapping for an oyster mushroom Pleurotus cornucopiae and QTL analysis for the trait cap color.</title>
        <authorList>
            <person name="Zhang Y."/>
            <person name="Gao W."/>
            <person name="Sonnenberg A."/>
            <person name="Chen Q."/>
            <person name="Zhang J."/>
            <person name="Huang C."/>
        </authorList>
    </citation>
    <scope>NUCLEOTIDE SEQUENCE [LARGE SCALE GENOMIC DNA]</scope>
    <source>
        <strain evidence="1">CCMSSC00406</strain>
    </source>
</reference>
<sequence length="725" mass="80600">MPKAAQSPSSVNAANHPNVLKRNQACHQCRRRKLKWFGLSLMLMHLLMRPLDTNYPLIPSAPLMMVSNSPAPGDIFKYSLVIVIDSVGPGDGPKSRYEKLERRINELEALLRQKEIAESNSQLPESSPGPSHSGPMLVSPSISHSGISVSSPLSTPPVTTMNINADAGSLPSLTEASTAAQNAYFTRSQAQGASTSASSLIYSNWPTRLPEPDLLRHLVELFFVFHPHSNRLLHASSFLTTLSFPPHHPKFPSTPLLHAICAIGSLYTAIVTSPPLPNLNEVEPDELFFQRHRLKESRPDSFAEEHAKIAKELADRQESLGEDLFRVLQARIVLTWFYWSHSRWVEVFVTSAHALRLAVPLGLNILPPFQSITNALRPASILPPARTVVEEEMRRNAFWLAYANERLHGFGNGWALSMDDNDVCQLLPLRGDQFDQGVSVPTAERQWAQSQDLLLVHLPKQVDSFILYIKGTIMISQVKTFNMRFRARHLAGDTSVTSPYKDTSQLSEHIDPRGSPAFLALDEVVSTFRVSFPPHLRSPITDSIVDPVLYTASLMPHWQARPSGCISALKILTSARAILDLIYSVSSTSFDITLLEPFCVFSWFIGGRVLVRFLKAAQEANSTEQIGTLRAELEFVHYAIAKVGERIPMAFRFAKMLRDLISNHCGDLPPVPLTDITFPRHSPEMLAGPGAELLQMYDRHISNAVPPVSLKSDLYDPVSYASFTP</sequence>
<gene>
    <name evidence="1" type="ORF">CCMSSC00406_0000408</name>
</gene>
<name>A0ACB7IZ79_PLECO</name>
<organism evidence="1 2">
    <name type="scientific">Pleurotus cornucopiae</name>
    <name type="common">Cornucopia mushroom</name>
    <dbReference type="NCBI Taxonomy" id="5321"/>
    <lineage>
        <taxon>Eukaryota</taxon>
        <taxon>Fungi</taxon>
        <taxon>Dikarya</taxon>
        <taxon>Basidiomycota</taxon>
        <taxon>Agaricomycotina</taxon>
        <taxon>Agaricomycetes</taxon>
        <taxon>Agaricomycetidae</taxon>
        <taxon>Agaricales</taxon>
        <taxon>Pleurotineae</taxon>
        <taxon>Pleurotaceae</taxon>
        <taxon>Pleurotus</taxon>
    </lineage>
</organism>